<keyword evidence="2" id="KW-0863">Zinc-finger</keyword>
<dbReference type="PANTHER" id="PTHR33823:SF4">
    <property type="entry name" value="GENERAL STRESS PROTEIN 16O"/>
    <property type="match status" value="1"/>
</dbReference>
<keyword evidence="8" id="KW-1185">Reference proteome</keyword>
<evidence type="ECO:0000256" key="3">
    <source>
        <dbReference type="ARBA" id="ARBA00022833"/>
    </source>
</evidence>
<dbReference type="RefSeq" id="WP_054754910.1">
    <property type="nucleotide sequence ID" value="NZ_JBHUMZ010000044.1"/>
</dbReference>
<accession>A0ABW5QD41</accession>
<keyword evidence="1" id="KW-0479">Metal-binding</keyword>
<evidence type="ECO:0000256" key="1">
    <source>
        <dbReference type="ARBA" id="ARBA00022723"/>
    </source>
</evidence>
<comment type="caution">
    <text evidence="7">The sequence shown here is derived from an EMBL/GenBank/DDBJ whole genome shotgun (WGS) entry which is preliminary data.</text>
</comment>
<dbReference type="Proteomes" id="UP001597452">
    <property type="component" value="Unassembled WGS sequence"/>
</dbReference>
<dbReference type="SUPFAM" id="SSF57716">
    <property type="entry name" value="Glucocorticoid receptor-like (DNA-binding domain)"/>
    <property type="match status" value="1"/>
</dbReference>
<dbReference type="EMBL" id="JBHUMZ010000044">
    <property type="protein sequence ID" value="MFD2639708.1"/>
    <property type="molecule type" value="Genomic_DNA"/>
</dbReference>
<feature type="domain" description="Zinc finger DksA/TraR C4-type" evidence="6">
    <location>
        <begin position="86"/>
        <end position="111"/>
    </location>
</feature>
<dbReference type="SUPFAM" id="SSF109635">
    <property type="entry name" value="DnaK suppressor protein DksA, alpha-hairpin domain"/>
    <property type="match status" value="1"/>
</dbReference>
<keyword evidence="3" id="KW-0862">Zinc</keyword>
<gene>
    <name evidence="7" type="ORF">ACFSW4_12595</name>
</gene>
<dbReference type="PANTHER" id="PTHR33823">
    <property type="entry name" value="RNA POLYMERASE-BINDING TRANSCRIPTION FACTOR DKSA-RELATED"/>
    <property type="match status" value="1"/>
</dbReference>
<dbReference type="Pfam" id="PF01258">
    <property type="entry name" value="zf-dskA_traR"/>
    <property type="match status" value="1"/>
</dbReference>
<evidence type="ECO:0000256" key="2">
    <source>
        <dbReference type="ARBA" id="ARBA00022771"/>
    </source>
</evidence>
<evidence type="ECO:0000313" key="8">
    <source>
        <dbReference type="Proteomes" id="UP001597452"/>
    </source>
</evidence>
<dbReference type="InterPro" id="IPR000962">
    <property type="entry name" value="Znf_DskA_TraR"/>
</dbReference>
<reference evidence="8" key="1">
    <citation type="journal article" date="2019" name="Int. J. Syst. Evol. Microbiol.">
        <title>The Global Catalogue of Microorganisms (GCM) 10K type strain sequencing project: providing services to taxonomists for standard genome sequencing and annotation.</title>
        <authorList>
            <consortium name="The Broad Institute Genomics Platform"/>
            <consortium name="The Broad Institute Genome Sequencing Center for Infectious Disease"/>
            <person name="Wu L."/>
            <person name="Ma J."/>
        </authorList>
    </citation>
    <scope>NUCLEOTIDE SEQUENCE [LARGE SCALE GENOMIC DNA]</scope>
    <source>
        <strain evidence="8">TISTR 1571</strain>
    </source>
</reference>
<sequence>MDQQLMKELKQELLNEKKRVQEELDSFETNESFIEDSVGELNSADQQHPADTGTEMFEREKDMALHRRAEEELSEINHALEKMEEGTYGICEKTGKPIPEERLKAMPTARYVIEATDQPE</sequence>
<evidence type="ECO:0000313" key="7">
    <source>
        <dbReference type="EMBL" id="MFD2639708.1"/>
    </source>
</evidence>
<keyword evidence="5" id="KW-0175">Coiled coil</keyword>
<evidence type="ECO:0000256" key="4">
    <source>
        <dbReference type="PROSITE-ProRule" id="PRU00510"/>
    </source>
</evidence>
<evidence type="ECO:0000256" key="5">
    <source>
        <dbReference type="SAM" id="Coils"/>
    </source>
</evidence>
<proteinExistence type="predicted"/>
<protein>
    <submittedName>
        <fullName evidence="7">TraR/DksA C4-type zinc finger protein</fullName>
    </submittedName>
</protein>
<dbReference type="PROSITE" id="PS51128">
    <property type="entry name" value="ZF_DKSA_2"/>
    <property type="match status" value="1"/>
</dbReference>
<evidence type="ECO:0000259" key="6">
    <source>
        <dbReference type="Pfam" id="PF01258"/>
    </source>
</evidence>
<feature type="zinc finger region" description="dksA C4-type" evidence="4">
    <location>
        <begin position="91"/>
        <end position="115"/>
    </location>
</feature>
<feature type="coiled-coil region" evidence="5">
    <location>
        <begin position="3"/>
        <end position="30"/>
    </location>
</feature>
<dbReference type="Gene3D" id="1.20.120.910">
    <property type="entry name" value="DksA, coiled-coil domain"/>
    <property type="match status" value="1"/>
</dbReference>
<name>A0ABW5QD41_9BACI</name>
<organism evidence="7 8">
    <name type="scientific">Piscibacillus salipiscarius</name>
    <dbReference type="NCBI Taxonomy" id="299480"/>
    <lineage>
        <taxon>Bacteria</taxon>
        <taxon>Bacillati</taxon>
        <taxon>Bacillota</taxon>
        <taxon>Bacilli</taxon>
        <taxon>Bacillales</taxon>
        <taxon>Bacillaceae</taxon>
        <taxon>Piscibacillus</taxon>
    </lineage>
</organism>
<dbReference type="InterPro" id="IPR037187">
    <property type="entry name" value="DnaK_N"/>
</dbReference>